<dbReference type="Proteomes" id="UP001161707">
    <property type="component" value="Unassembled WGS sequence"/>
</dbReference>
<evidence type="ECO:0000313" key="2">
    <source>
        <dbReference type="EMBL" id="MDH1482739.1"/>
    </source>
</evidence>
<dbReference type="Pfam" id="PF01695">
    <property type="entry name" value="IstB_IS21"/>
    <property type="match status" value="1"/>
</dbReference>
<comment type="caution">
    <text evidence="2">The sequence shown here is derived from an EMBL/GenBank/DDBJ whole genome shotgun (WGS) entry which is preliminary data.</text>
</comment>
<evidence type="ECO:0000313" key="3">
    <source>
        <dbReference type="Proteomes" id="UP001161707"/>
    </source>
</evidence>
<accession>A0AA42R3F1</accession>
<dbReference type="GO" id="GO:0006260">
    <property type="term" value="P:DNA replication"/>
    <property type="evidence" value="ECO:0007669"/>
    <property type="project" value="TreeGrafter"/>
</dbReference>
<dbReference type="PANTHER" id="PTHR30050">
    <property type="entry name" value="CHROMOSOMAL REPLICATION INITIATOR PROTEIN DNAA"/>
    <property type="match status" value="1"/>
</dbReference>
<sequence length="293" mass="32772">MLNIKQREERETLVAKREGLREELAFAVEHKKPWQWVSWESGEVHAAACEKHGGYQRISLIGKAYRGVENVKHSQCPECVKAELAGIESCLRTLRVADLMDNSGIARRFEACEFDNYQAINPDAAKNLAACQRYASSWPERLNAGTGLVMTGNCGTGKNHLAVAMAKRIIRDHLANVEITDVMRLTRAVKSTWRHNAEMTEEDVIERFASLDLLIIDEVGVQFGSPTEMTILQEIINARYESILPTILISNLTFDQLKETIGERIVDRVTDGGRNRLAFGWGSFRAIASGVVA</sequence>
<keyword evidence="2" id="KW-0067">ATP-binding</keyword>
<dbReference type="InterPro" id="IPR027417">
    <property type="entry name" value="P-loop_NTPase"/>
</dbReference>
<dbReference type="SUPFAM" id="SSF52540">
    <property type="entry name" value="P-loop containing nucleoside triphosphate hydrolases"/>
    <property type="match status" value="1"/>
</dbReference>
<name>A0AA42R3F1_ENTCL</name>
<dbReference type="RefSeq" id="WP_063840755.1">
    <property type="nucleotide sequence ID" value="NZ_JAOCIY010000143.1"/>
</dbReference>
<proteinExistence type="predicted"/>
<gene>
    <name evidence="2" type="ORF">N5E88_25105</name>
</gene>
<dbReference type="GO" id="GO:0005524">
    <property type="term" value="F:ATP binding"/>
    <property type="evidence" value="ECO:0007669"/>
    <property type="project" value="UniProtKB-KW"/>
</dbReference>
<protein>
    <submittedName>
        <fullName evidence="2">ATP-binding protein</fullName>
    </submittedName>
</protein>
<reference evidence="2" key="1">
    <citation type="submission" date="2022-09" db="EMBL/GenBank/DDBJ databases">
        <title>Intensive care unit water sources are persistently colonized with multi-drug resistant bacteria and are the site of extensive horizontal gene transfer of antibiotic resistance genes.</title>
        <authorList>
            <person name="Diorio-Toth L."/>
        </authorList>
    </citation>
    <scope>NUCLEOTIDE SEQUENCE</scope>
    <source>
        <strain evidence="2">GD03711</strain>
    </source>
</reference>
<keyword evidence="2" id="KW-0547">Nucleotide-binding</keyword>
<organism evidence="2 3">
    <name type="scientific">Enterobacter cloacae</name>
    <dbReference type="NCBI Taxonomy" id="550"/>
    <lineage>
        <taxon>Bacteria</taxon>
        <taxon>Pseudomonadati</taxon>
        <taxon>Pseudomonadota</taxon>
        <taxon>Gammaproteobacteria</taxon>
        <taxon>Enterobacterales</taxon>
        <taxon>Enterobacteriaceae</taxon>
        <taxon>Enterobacter</taxon>
        <taxon>Enterobacter cloacae complex</taxon>
    </lineage>
</organism>
<feature type="domain" description="IstB-like ATP-binding" evidence="1">
    <location>
        <begin position="105"/>
        <end position="264"/>
    </location>
</feature>
<dbReference type="InterPro" id="IPR002611">
    <property type="entry name" value="IstB_ATP-bd"/>
</dbReference>
<evidence type="ECO:0000259" key="1">
    <source>
        <dbReference type="Pfam" id="PF01695"/>
    </source>
</evidence>
<dbReference type="EMBL" id="JAOCIY010000143">
    <property type="protein sequence ID" value="MDH1482739.1"/>
    <property type="molecule type" value="Genomic_DNA"/>
</dbReference>
<dbReference type="Gene3D" id="3.40.50.300">
    <property type="entry name" value="P-loop containing nucleotide triphosphate hydrolases"/>
    <property type="match status" value="1"/>
</dbReference>
<dbReference type="PANTHER" id="PTHR30050:SF4">
    <property type="entry name" value="ATP-BINDING PROTEIN RV3427C IN INSERTION SEQUENCE-RELATED"/>
    <property type="match status" value="1"/>
</dbReference>
<dbReference type="AlphaFoldDB" id="A0AA42R3F1"/>